<dbReference type="EMBL" id="CP009961">
    <property type="protein sequence ID" value="AKG38568.1"/>
    <property type="molecule type" value="Genomic_DNA"/>
</dbReference>
<protein>
    <recommendedName>
        <fullName evidence="1">DUF1156 domain-containing protein</fullName>
    </recommendedName>
</protein>
<dbReference type="Proteomes" id="UP000067434">
    <property type="component" value="Chromosome"/>
</dbReference>
<dbReference type="GO" id="GO:0003676">
    <property type="term" value="F:nucleic acid binding"/>
    <property type="evidence" value="ECO:0007669"/>
    <property type="project" value="InterPro"/>
</dbReference>
<dbReference type="GeneID" id="25401305"/>
<organism evidence="2 3">
    <name type="scientific">Infirmifilum uzonense</name>
    <dbReference type="NCBI Taxonomy" id="1550241"/>
    <lineage>
        <taxon>Archaea</taxon>
        <taxon>Thermoproteota</taxon>
        <taxon>Thermoprotei</taxon>
        <taxon>Thermofilales</taxon>
        <taxon>Thermofilaceae</taxon>
        <taxon>Infirmifilum</taxon>
    </lineage>
</organism>
<sequence>MSKPERFIESPRLPVSIINEASAKEKQGGGRPPHWEMVFWWTRKPLASARAVLAAAALPADFDEQSFTRYILRVKVDLRDKNVGNVPHRENPQLPEEIKDKISKMRVLDPFAGYGSIPLEALRLGFGEVVAVELLPTAYVLLKAVLEYPRWAVEEKLGDKLVKDVEEWGKRVAEHLKEDPDIKELYEPDVAVYIGTWEVKCPHCGKYTPLVGNWWLARVRKAAEQEAGPEGEEEGARKGLFTRLAWMDWDHSIKVVDLNRELGAKALKAKVNAKQGYVEVGGRRYTVRKPNVDAKREVATCLHCGNQIRFITPAGRHTVERPKGQDYEWYVKWALKQWNTLLERYLEGRASLEEVRAAPARPILLVKVRVEGGDLSFEPCKPADTEKLWRALEKLRSMWGDPDIPTELFAPYQMGTAGTFGITLWGFDKFYKLFNPRQLLTLVKLVKLVREAGKRVEEEKLAEGWSKEEAFEYSEAVTVYLATAVLKHTVYNTMMTWLHSSNPWGVDVSPSLADRGIAMQWNWCEIQPFAEKRLSGVLKTPVSFANAVRSETRALAYLITAVSRSPGKIRVLLDDAAVLSGLKDEKIDIVVTDPPYRDDVPYSELSDFYYVWLKRALCDVVDGRLAPRFLGEAFFREVGGGYREVRTQWEEFAMREVGLSPGRLSFFEGGRASKEAAREHFIELLRRSFSRMRELLADDGLLVTYYAHTNPEAWEELISAGWRAGFRVSAAFPVATESAQRVTARGKAALDTSIVVVWRPGRAGEALADEVYREAVASAERRAEELLKAGWWGVDLFVGTLAATLAPFTSRKKVVGAEDIGRLVAEKAYPAAARGLARALARAAGEEGGVEEVRSGEALYYMLAKLLLPRSARAGRRVMDRSAAHILGLGTGVDDKRLAALAIVERGGEDFLLLEPRGGGRDDLVELFRKRGLDPAEPSLRSPVDALHMLEYYAVSYGVEEFKKRYERLRALGAHHVGEAVRLAKVLHRLLPPTDPEKELCGRVLSYQTGTGTLEGWLHGA</sequence>
<dbReference type="STRING" id="1550241.MA03_03700"/>
<dbReference type="InterPro" id="IPR009537">
    <property type="entry name" value="DUF1156"/>
</dbReference>
<dbReference type="REBASE" id="111301">
    <property type="entry name" value="M.Tsp1807ORF3700P"/>
</dbReference>
<dbReference type="InterPro" id="IPR002052">
    <property type="entry name" value="DNA_methylase_N6_adenine_CS"/>
</dbReference>
<dbReference type="PROSITE" id="PS00092">
    <property type="entry name" value="N6_MTASE"/>
    <property type="match status" value="1"/>
</dbReference>
<dbReference type="SUPFAM" id="SSF53335">
    <property type="entry name" value="S-adenosyl-L-methionine-dependent methyltransferases"/>
    <property type="match status" value="3"/>
</dbReference>
<dbReference type="GO" id="GO:0008168">
    <property type="term" value="F:methyltransferase activity"/>
    <property type="evidence" value="ECO:0007669"/>
    <property type="project" value="InterPro"/>
</dbReference>
<gene>
    <name evidence="2" type="ORF">MA03_03700</name>
</gene>
<keyword evidence="3" id="KW-1185">Reference proteome</keyword>
<evidence type="ECO:0000313" key="3">
    <source>
        <dbReference type="Proteomes" id="UP000067434"/>
    </source>
</evidence>
<dbReference type="AlphaFoldDB" id="A0A0F7FH27"/>
<dbReference type="PATRIC" id="fig|1550241.5.peg.787"/>
<dbReference type="HOGENOM" id="CLU_007795_2_0_2"/>
<dbReference type="RefSeq" id="WP_052883988.1">
    <property type="nucleotide sequence ID" value="NZ_CP009961.1"/>
</dbReference>
<dbReference type="KEGG" id="thf:MA03_03700"/>
<evidence type="ECO:0000313" key="2">
    <source>
        <dbReference type="EMBL" id="AKG38568.1"/>
    </source>
</evidence>
<dbReference type="OrthoDB" id="93530at2157"/>
<accession>A0A0F7FH27</accession>
<dbReference type="Gene3D" id="3.40.50.150">
    <property type="entry name" value="Vaccinia Virus protein VP39"/>
    <property type="match status" value="2"/>
</dbReference>
<dbReference type="InterPro" id="IPR029063">
    <property type="entry name" value="SAM-dependent_MTases_sf"/>
</dbReference>
<feature type="domain" description="DUF1156" evidence="1">
    <location>
        <begin position="13"/>
        <end position="61"/>
    </location>
</feature>
<dbReference type="Pfam" id="PF06634">
    <property type="entry name" value="DUF1156"/>
    <property type="match status" value="1"/>
</dbReference>
<dbReference type="PIRSF" id="PIRSF009427">
    <property type="entry name" value="UCP009427_DNAmts"/>
    <property type="match status" value="1"/>
</dbReference>
<proteinExistence type="predicted"/>
<dbReference type="GO" id="GO:0032259">
    <property type="term" value="P:methylation"/>
    <property type="evidence" value="ECO:0007669"/>
    <property type="project" value="InterPro"/>
</dbReference>
<evidence type="ECO:0000259" key="1">
    <source>
        <dbReference type="Pfam" id="PF06634"/>
    </source>
</evidence>
<reference evidence="2 3" key="1">
    <citation type="journal article" date="2015" name="Stand. Genomic Sci.">
        <title>Complete genome sequence of and proposal of Thermofilum uzonense sp. nov. a novel hyperthermophilic crenarchaeon and emended description of the genus Thermofilum.</title>
        <authorList>
            <person name="Toshchakov S.V."/>
            <person name="Korzhenkov A.A."/>
            <person name="Samarov N.I."/>
            <person name="Mazunin I.O."/>
            <person name="Mozhey O.I."/>
            <person name="Shmyr I.S."/>
            <person name="Derbikova K.S."/>
            <person name="Taranov E.A."/>
            <person name="Dominova I.N."/>
            <person name="Bonch-Osmolovskaya E.A."/>
            <person name="Patrushev M.V."/>
            <person name="Podosokorskaya O.A."/>
            <person name="Kublanov I.V."/>
        </authorList>
    </citation>
    <scope>NUCLEOTIDE SEQUENCE [LARGE SCALE GENOMIC DNA]</scope>
    <source>
        <strain evidence="2 3">1807-2</strain>
    </source>
</reference>
<name>A0A0F7FH27_9CREN</name>
<dbReference type="InterPro" id="IPR014455">
    <property type="entry name" value="N6_adenine_Mtase_MK1259"/>
</dbReference>